<organism evidence="2 3">
    <name type="scientific">Olea europaea subsp. europaea</name>
    <dbReference type="NCBI Taxonomy" id="158383"/>
    <lineage>
        <taxon>Eukaryota</taxon>
        <taxon>Viridiplantae</taxon>
        <taxon>Streptophyta</taxon>
        <taxon>Embryophyta</taxon>
        <taxon>Tracheophyta</taxon>
        <taxon>Spermatophyta</taxon>
        <taxon>Magnoliopsida</taxon>
        <taxon>eudicotyledons</taxon>
        <taxon>Gunneridae</taxon>
        <taxon>Pentapetalae</taxon>
        <taxon>asterids</taxon>
        <taxon>lamiids</taxon>
        <taxon>Lamiales</taxon>
        <taxon>Oleaceae</taxon>
        <taxon>Oleeae</taxon>
        <taxon>Olea</taxon>
    </lineage>
</organism>
<reference evidence="2 3" key="1">
    <citation type="submission" date="2019-12" db="EMBL/GenBank/DDBJ databases">
        <authorList>
            <person name="Alioto T."/>
            <person name="Alioto T."/>
            <person name="Gomez Garrido J."/>
        </authorList>
    </citation>
    <scope>NUCLEOTIDE SEQUENCE [LARGE SCALE GENOMIC DNA]</scope>
</reference>
<comment type="caution">
    <text evidence="2">The sequence shown here is derived from an EMBL/GenBank/DDBJ whole genome shotgun (WGS) entry which is preliminary data.</text>
</comment>
<dbReference type="EMBL" id="CACTIH010005710">
    <property type="protein sequence ID" value="CAA3000766.1"/>
    <property type="molecule type" value="Genomic_DNA"/>
</dbReference>
<proteinExistence type="predicted"/>
<feature type="transmembrane region" description="Helical" evidence="1">
    <location>
        <begin position="39"/>
        <end position="60"/>
    </location>
</feature>
<keyword evidence="1" id="KW-0472">Membrane</keyword>
<feature type="transmembrane region" description="Helical" evidence="1">
    <location>
        <begin position="254"/>
        <end position="277"/>
    </location>
</feature>
<accession>A0A8S0TB70</accession>
<name>A0A8S0TB70_OLEEU</name>
<evidence type="ECO:0000256" key="1">
    <source>
        <dbReference type="SAM" id="Phobius"/>
    </source>
</evidence>
<evidence type="ECO:0000313" key="3">
    <source>
        <dbReference type="Proteomes" id="UP000594638"/>
    </source>
</evidence>
<sequence>MIDSKSPMPWIGVYAAVASGIWTLLLFADKMHSLLHRKLWFPCRYAAFNATFLALMGIAVKLPMDLTTSMPGTYDQAAKRCSIAFLCASTAHVIPSLGSMSAREIIVNLTAVGILKVSHTVDVIFQVLSGVIEDYFQVVVVVIDVYTLFMLISSALTVSTRKMHLEHKYNALHARISAEELQRDEIMVFDKLKYHVKKYWVMAQTSDPRLVMARSDDFWVLSLIYAFIFSIDGLEVTTNNKPEIASDYKWSVYLVYYTQNSLSVAMLTSIMIALPNVQNEEKNQLLRSVIEGFKYVRPMEKSLDVHKRIVNSTSAADFAWDLVEMRHKWLDMDLQEIATISKSSKETLQNLAN</sequence>
<feature type="transmembrane region" description="Helical" evidence="1">
    <location>
        <begin position="6"/>
        <end position="27"/>
    </location>
</feature>
<feature type="transmembrane region" description="Helical" evidence="1">
    <location>
        <begin position="135"/>
        <end position="158"/>
    </location>
</feature>
<feature type="transmembrane region" description="Helical" evidence="1">
    <location>
        <begin position="218"/>
        <end position="234"/>
    </location>
</feature>
<keyword evidence="1" id="KW-0812">Transmembrane</keyword>
<dbReference type="PANTHER" id="PTHR35307">
    <property type="entry name" value="PROTEIN, PUTATIVE-RELATED"/>
    <property type="match status" value="1"/>
</dbReference>
<keyword evidence="1" id="KW-1133">Transmembrane helix</keyword>
<evidence type="ECO:0000313" key="2">
    <source>
        <dbReference type="EMBL" id="CAA3000766.1"/>
    </source>
</evidence>
<dbReference type="Proteomes" id="UP000594638">
    <property type="component" value="Unassembled WGS sequence"/>
</dbReference>
<dbReference type="Gramene" id="OE9A107037T1">
    <property type="protein sequence ID" value="OE9A107037C1"/>
    <property type="gene ID" value="OE9A107037"/>
</dbReference>
<gene>
    <name evidence="2" type="ORF">OLEA9_A107037</name>
</gene>
<dbReference type="OrthoDB" id="1915303at2759"/>
<dbReference type="PANTHER" id="PTHR35307:SF3">
    <property type="entry name" value="DUF4220 DOMAIN-CONTAINING PROTEIN"/>
    <property type="match status" value="1"/>
</dbReference>
<dbReference type="AlphaFoldDB" id="A0A8S0TB70"/>
<protein>
    <submittedName>
        <fullName evidence="2">Uncharacterized protein</fullName>
    </submittedName>
</protein>
<keyword evidence="3" id="KW-1185">Reference proteome</keyword>